<evidence type="ECO:0000256" key="6">
    <source>
        <dbReference type="ARBA" id="ARBA00023315"/>
    </source>
</evidence>
<evidence type="ECO:0000256" key="5">
    <source>
        <dbReference type="ARBA" id="ARBA00022823"/>
    </source>
</evidence>
<evidence type="ECO:0000256" key="7">
    <source>
        <dbReference type="RuleBase" id="RU003423"/>
    </source>
</evidence>
<feature type="region of interest" description="Disordered" evidence="8">
    <location>
        <begin position="115"/>
        <end position="134"/>
    </location>
</feature>
<dbReference type="CDD" id="cd06849">
    <property type="entry name" value="lipoyl_domain"/>
    <property type="match status" value="1"/>
</dbReference>
<evidence type="ECO:0000259" key="9">
    <source>
        <dbReference type="PROSITE" id="PS50968"/>
    </source>
</evidence>
<dbReference type="GO" id="GO:0031405">
    <property type="term" value="F:lipoic acid binding"/>
    <property type="evidence" value="ECO:0007669"/>
    <property type="project" value="TreeGrafter"/>
</dbReference>
<protein>
    <recommendedName>
        <fullName evidence="7">Dihydrolipoamide acetyltransferase component of pyruvate dehydrogenase complex</fullName>
        <ecNumber evidence="7">2.3.1.-</ecNumber>
    </recommendedName>
</protein>
<evidence type="ECO:0000313" key="11">
    <source>
        <dbReference type="EMBL" id="SFV12643.1"/>
    </source>
</evidence>
<dbReference type="GO" id="GO:0016407">
    <property type="term" value="F:acetyltransferase activity"/>
    <property type="evidence" value="ECO:0007669"/>
    <property type="project" value="TreeGrafter"/>
</dbReference>
<dbReference type="STRING" id="1035707.SAMN05216552_103673"/>
<dbReference type="Gene3D" id="4.10.320.10">
    <property type="entry name" value="E3-binding domain"/>
    <property type="match status" value="1"/>
</dbReference>
<comment type="cofactor">
    <cofactor evidence="1 7">
        <name>(R)-lipoate</name>
        <dbReference type="ChEBI" id="CHEBI:83088"/>
    </cofactor>
</comment>
<evidence type="ECO:0000256" key="8">
    <source>
        <dbReference type="SAM" id="MobiDB-lite"/>
    </source>
</evidence>
<feature type="domain" description="Lipoyl-binding" evidence="9">
    <location>
        <begin position="18"/>
        <end position="92"/>
    </location>
</feature>
<dbReference type="PROSITE" id="PS50968">
    <property type="entry name" value="BIOTINYL_LIPOYL"/>
    <property type="match status" value="1"/>
</dbReference>
<keyword evidence="6 7" id="KW-0012">Acyltransferase</keyword>
<dbReference type="Proteomes" id="UP000199391">
    <property type="component" value="Unassembled WGS sequence"/>
</dbReference>
<dbReference type="AlphaFoldDB" id="A0A1I7LSI7"/>
<dbReference type="PANTHER" id="PTHR43178:SF5">
    <property type="entry name" value="LIPOAMIDE ACYLTRANSFERASE COMPONENT OF BRANCHED-CHAIN ALPHA-KETO ACID DEHYDROGENASE COMPLEX, MITOCHONDRIAL"/>
    <property type="match status" value="1"/>
</dbReference>
<accession>A0A1I7LSI7</accession>
<dbReference type="InterPro" id="IPR036625">
    <property type="entry name" value="E3-bd_dom_sf"/>
</dbReference>
<organism evidence="11 12">
    <name type="scientific">Pseudoduganella namucuonensis</name>
    <dbReference type="NCBI Taxonomy" id="1035707"/>
    <lineage>
        <taxon>Bacteria</taxon>
        <taxon>Pseudomonadati</taxon>
        <taxon>Pseudomonadota</taxon>
        <taxon>Betaproteobacteria</taxon>
        <taxon>Burkholderiales</taxon>
        <taxon>Oxalobacteraceae</taxon>
        <taxon>Telluria group</taxon>
        <taxon>Pseudoduganella</taxon>
    </lineage>
</organism>
<dbReference type="Pfam" id="PF00364">
    <property type="entry name" value="Biotin_lipoyl"/>
    <property type="match status" value="1"/>
</dbReference>
<keyword evidence="4 7" id="KW-0808">Transferase</keyword>
<dbReference type="EMBL" id="FPBO01000036">
    <property type="protein sequence ID" value="SFV12643.1"/>
    <property type="molecule type" value="Genomic_DNA"/>
</dbReference>
<dbReference type="InterPro" id="IPR011053">
    <property type="entry name" value="Single_hybrid_motif"/>
</dbReference>
<dbReference type="GO" id="GO:0005737">
    <property type="term" value="C:cytoplasm"/>
    <property type="evidence" value="ECO:0007669"/>
    <property type="project" value="TreeGrafter"/>
</dbReference>
<dbReference type="SUPFAM" id="SSF52777">
    <property type="entry name" value="CoA-dependent acyltransferases"/>
    <property type="match status" value="1"/>
</dbReference>
<evidence type="ECO:0000256" key="2">
    <source>
        <dbReference type="ARBA" id="ARBA00007317"/>
    </source>
</evidence>
<evidence type="ECO:0000256" key="4">
    <source>
        <dbReference type="ARBA" id="ARBA00022679"/>
    </source>
</evidence>
<evidence type="ECO:0000256" key="3">
    <source>
        <dbReference type="ARBA" id="ARBA00011484"/>
    </source>
</evidence>
<dbReference type="OrthoDB" id="9805770at2"/>
<name>A0A1I7LSI7_9BURK</name>
<dbReference type="Gene3D" id="2.40.50.100">
    <property type="match status" value="1"/>
</dbReference>
<evidence type="ECO:0000259" key="10">
    <source>
        <dbReference type="PROSITE" id="PS51826"/>
    </source>
</evidence>
<proteinExistence type="inferred from homology"/>
<dbReference type="InterPro" id="IPR050743">
    <property type="entry name" value="2-oxoacid_DH_E2_comp"/>
</dbReference>
<keyword evidence="5 7" id="KW-0450">Lipoyl</keyword>
<dbReference type="InterPro" id="IPR001078">
    <property type="entry name" value="2-oxoacid_DH_actylTfrase"/>
</dbReference>
<feature type="domain" description="Peripheral subunit-binding (PSBD)" evidence="10">
    <location>
        <begin position="143"/>
        <end position="178"/>
    </location>
</feature>
<dbReference type="InterPro" id="IPR004167">
    <property type="entry name" value="PSBD"/>
</dbReference>
<sequence>MPLAAKENTVNDNTANLLTEVRIPYMGSVENVRILEWNTEVGAPVSPEHVLCQIETDKTVMEINAPASGVLVRQLAEADSDLKVGDLIAYLAAAPMSAAQVDAALGLAGGEPVASPGTGGAPGHPSVLAPLNPADADKASRVRISPYARRLGKEHGIEPASLASASGRVTGDDVLRAAQARVAAVTPIAAPAAATDGAAPTGMASGYEQVPYRLKPHSPRRKVIARRLAETARTVPHLTADVQVDMTRVLEARKAYNGLRTASGAPAVSVLAFLARAACAALKSHPELNATYTEAGLMVWQEIHLGIAVDTEDGLVVPVIRHADRLSVSEFDAAIKRVAALARDGKLTPADLEGGTFTISNPGSIGPVLRAEAILNAPQVALLGFPAVLHAPLAVPDGAGGHRIEARPVLRPSLTFDHRPLDGGAVVRYLGDFKNRLETMVFDW</sequence>
<evidence type="ECO:0000256" key="1">
    <source>
        <dbReference type="ARBA" id="ARBA00001938"/>
    </source>
</evidence>
<dbReference type="EC" id="2.3.1.-" evidence="7"/>
<dbReference type="Pfam" id="PF00198">
    <property type="entry name" value="2-oxoacid_dh"/>
    <property type="match status" value="1"/>
</dbReference>
<dbReference type="PANTHER" id="PTHR43178">
    <property type="entry name" value="DIHYDROLIPOAMIDE ACETYLTRANSFERASE COMPONENT OF PYRUVATE DEHYDROGENASE COMPLEX"/>
    <property type="match status" value="1"/>
</dbReference>
<dbReference type="InterPro" id="IPR023213">
    <property type="entry name" value="CAT-like_dom_sf"/>
</dbReference>
<dbReference type="SUPFAM" id="SSF51230">
    <property type="entry name" value="Single hybrid motif"/>
    <property type="match status" value="1"/>
</dbReference>
<dbReference type="Gene3D" id="3.30.559.10">
    <property type="entry name" value="Chloramphenicol acetyltransferase-like domain"/>
    <property type="match status" value="1"/>
</dbReference>
<keyword evidence="12" id="KW-1185">Reference proteome</keyword>
<dbReference type="InterPro" id="IPR000089">
    <property type="entry name" value="Biotin_lipoyl"/>
</dbReference>
<keyword evidence="11" id="KW-0670">Pyruvate</keyword>
<gene>
    <name evidence="11" type="ORF">SAMN05216552_103673</name>
</gene>
<reference evidence="12" key="1">
    <citation type="submission" date="2016-10" db="EMBL/GenBank/DDBJ databases">
        <authorList>
            <person name="Varghese N."/>
            <person name="Submissions S."/>
        </authorList>
    </citation>
    <scope>NUCLEOTIDE SEQUENCE [LARGE SCALE GENOMIC DNA]</scope>
    <source>
        <strain evidence="12">CGMCC 1.11014</strain>
    </source>
</reference>
<comment type="subunit">
    <text evidence="3">Forms a 24-polypeptide structural core with octahedral symmetry.</text>
</comment>
<comment type="similarity">
    <text evidence="2 7">Belongs to the 2-oxoacid dehydrogenase family.</text>
</comment>
<evidence type="ECO:0000313" key="12">
    <source>
        <dbReference type="Proteomes" id="UP000199391"/>
    </source>
</evidence>
<dbReference type="PROSITE" id="PS51826">
    <property type="entry name" value="PSBD"/>
    <property type="match status" value="1"/>
</dbReference>